<dbReference type="Proteomes" id="UP001228049">
    <property type="component" value="Unassembled WGS sequence"/>
</dbReference>
<dbReference type="EMBL" id="JASDAP010000010">
    <property type="protein sequence ID" value="KAK1895899.1"/>
    <property type="molecule type" value="Genomic_DNA"/>
</dbReference>
<sequence>MKGKPVVELSDSKWLCDLGFMVDITKYLAELNVKLQGPIQLFSFLLSNVKSFEAKLKLWQLQLEKGNTVHFPTLQEQKPAVTSEYAVLQTVVGAEDFPILRRHALKFASLFGTTYRCEQFFSKLILAKTRLRSRLTDLNQENQLRVASSSLSSDIRRLAKEKQFQPSH</sequence>
<evidence type="ECO:0000313" key="1">
    <source>
        <dbReference type="EMBL" id="KAK1895899.1"/>
    </source>
</evidence>
<name>A0AAD9C7A2_DISEL</name>
<dbReference type="PANTHER" id="PTHR45913">
    <property type="entry name" value="EPM2A-INTERACTING PROTEIN 1"/>
    <property type="match status" value="1"/>
</dbReference>
<comment type="caution">
    <text evidence="1">The sequence shown here is derived from an EMBL/GenBank/DDBJ whole genome shotgun (WGS) entry which is preliminary data.</text>
</comment>
<organism evidence="1 2">
    <name type="scientific">Dissostichus eleginoides</name>
    <name type="common">Patagonian toothfish</name>
    <name type="synonym">Dissostichus amissus</name>
    <dbReference type="NCBI Taxonomy" id="100907"/>
    <lineage>
        <taxon>Eukaryota</taxon>
        <taxon>Metazoa</taxon>
        <taxon>Chordata</taxon>
        <taxon>Craniata</taxon>
        <taxon>Vertebrata</taxon>
        <taxon>Euteleostomi</taxon>
        <taxon>Actinopterygii</taxon>
        <taxon>Neopterygii</taxon>
        <taxon>Teleostei</taxon>
        <taxon>Neoteleostei</taxon>
        <taxon>Acanthomorphata</taxon>
        <taxon>Eupercaria</taxon>
        <taxon>Perciformes</taxon>
        <taxon>Notothenioidei</taxon>
        <taxon>Nototheniidae</taxon>
        <taxon>Dissostichus</taxon>
    </lineage>
</organism>
<protein>
    <submittedName>
        <fullName evidence="1">General transcription factor II-I repeat domain containing protein 2</fullName>
    </submittedName>
</protein>
<dbReference type="PANTHER" id="PTHR45913:SF5">
    <property type="entry name" value="GENERAL TRANSCRIPTION FACTOR II-I REPEAT DOMAIN-CONTAINING PROTEIN 2A-LIKE PROTEIN"/>
    <property type="match status" value="1"/>
</dbReference>
<accession>A0AAD9C7A2</accession>
<keyword evidence="2" id="KW-1185">Reference proteome</keyword>
<dbReference type="AlphaFoldDB" id="A0AAD9C7A2"/>
<evidence type="ECO:0000313" key="2">
    <source>
        <dbReference type="Proteomes" id="UP001228049"/>
    </source>
</evidence>
<reference evidence="1" key="1">
    <citation type="submission" date="2023-04" db="EMBL/GenBank/DDBJ databases">
        <title>Chromosome-level genome of Chaenocephalus aceratus.</title>
        <authorList>
            <person name="Park H."/>
        </authorList>
    </citation>
    <scope>NUCLEOTIDE SEQUENCE</scope>
    <source>
        <strain evidence="1">DE</strain>
        <tissue evidence="1">Muscle</tissue>
    </source>
</reference>
<gene>
    <name evidence="1" type="ORF">KUDE01_021350</name>
</gene>
<proteinExistence type="predicted"/>